<comment type="caution">
    <text evidence="3">The sequence shown here is derived from an EMBL/GenBank/DDBJ whole genome shotgun (WGS) entry which is preliminary data.</text>
</comment>
<keyword evidence="4" id="KW-1185">Reference proteome</keyword>
<feature type="region of interest" description="Disordered" evidence="2">
    <location>
        <begin position="66"/>
        <end position="112"/>
    </location>
</feature>
<dbReference type="InterPro" id="IPR010998">
    <property type="entry name" value="Integrase_recombinase_N"/>
</dbReference>
<proteinExistence type="predicted"/>
<evidence type="ECO:0000256" key="1">
    <source>
        <dbReference type="ARBA" id="ARBA00023125"/>
    </source>
</evidence>
<sequence length="441" mass="50276">MLELRAQLEMDPSSSHRGGAEALRAKLQLVEDRVYQAADGVVADAVLQQWLNDFDKQKGRALMNTTAKQAANAEAGSAPRWKPRDDVKKTNKKYDNKHNDKKPTGGKGKAAAVVGRGEAQTAGERCMGESNEKISRVSRVPDSFEDGLMQRERVRRVLNRLGLLRNEKKGQCDPVQVIEHLGLEVDLKHAKVDLEWWSRLPAMSKWNGRKIWRSPTRVKLHTDSSMMAWGGVLNLEHAARGFWWDEMREWHITHLELEAVFKTVQAFLRELEGKVVAHKLREEEAAATVAAPYWPGQSWFRELEALATEVNFNDDGTAHVVYDDGDEETLNLSEEKFNILLCEGVNEQNKERGGDYKENKRGGETQNFFIRALCERWRSELGQSDYTDLAILMQRWSLLDSTLGNYGPKAERFVIFCVQRQRQWLPVTEATVLLYVASLLD</sequence>
<dbReference type="EMBL" id="LGRX02035397">
    <property type="protein sequence ID" value="KAK3234998.1"/>
    <property type="molecule type" value="Genomic_DNA"/>
</dbReference>
<protein>
    <submittedName>
        <fullName evidence="3">Uncharacterized protein</fullName>
    </submittedName>
</protein>
<dbReference type="Proteomes" id="UP001190700">
    <property type="component" value="Unassembled WGS sequence"/>
</dbReference>
<dbReference type="AlphaFoldDB" id="A0AAE0ENE5"/>
<gene>
    <name evidence="3" type="ORF">CYMTET_54774</name>
</gene>
<organism evidence="3 4">
    <name type="scientific">Cymbomonas tetramitiformis</name>
    <dbReference type="NCBI Taxonomy" id="36881"/>
    <lineage>
        <taxon>Eukaryota</taxon>
        <taxon>Viridiplantae</taxon>
        <taxon>Chlorophyta</taxon>
        <taxon>Pyramimonadophyceae</taxon>
        <taxon>Pyramimonadales</taxon>
        <taxon>Pyramimonadaceae</taxon>
        <taxon>Cymbomonas</taxon>
    </lineage>
</organism>
<keyword evidence="1" id="KW-0238">DNA-binding</keyword>
<evidence type="ECO:0000256" key="2">
    <source>
        <dbReference type="SAM" id="MobiDB-lite"/>
    </source>
</evidence>
<evidence type="ECO:0000313" key="4">
    <source>
        <dbReference type="Proteomes" id="UP001190700"/>
    </source>
</evidence>
<dbReference type="Gene3D" id="1.10.150.130">
    <property type="match status" value="1"/>
</dbReference>
<dbReference type="GO" id="GO:0003677">
    <property type="term" value="F:DNA binding"/>
    <property type="evidence" value="ECO:0007669"/>
    <property type="project" value="UniProtKB-KW"/>
</dbReference>
<evidence type="ECO:0000313" key="3">
    <source>
        <dbReference type="EMBL" id="KAK3234998.1"/>
    </source>
</evidence>
<dbReference type="SUPFAM" id="SSF47823">
    <property type="entry name" value="lambda integrase-like, N-terminal domain"/>
    <property type="match status" value="1"/>
</dbReference>
<accession>A0AAE0ENE5</accession>
<feature type="compositionally biased region" description="Basic and acidic residues" evidence="2">
    <location>
        <begin position="82"/>
        <end position="103"/>
    </location>
</feature>
<reference evidence="3 4" key="1">
    <citation type="journal article" date="2015" name="Genome Biol. Evol.">
        <title>Comparative Genomics of a Bacterivorous Green Alga Reveals Evolutionary Causalities and Consequences of Phago-Mixotrophic Mode of Nutrition.</title>
        <authorList>
            <person name="Burns J.A."/>
            <person name="Paasch A."/>
            <person name="Narechania A."/>
            <person name="Kim E."/>
        </authorList>
    </citation>
    <scope>NUCLEOTIDE SEQUENCE [LARGE SCALE GENOMIC DNA]</scope>
    <source>
        <strain evidence="3 4">PLY_AMNH</strain>
    </source>
</reference>
<name>A0AAE0ENE5_9CHLO</name>